<dbReference type="InterPro" id="IPR001624">
    <property type="entry name" value="FliE"/>
</dbReference>
<dbReference type="PANTHER" id="PTHR34653">
    <property type="match status" value="1"/>
</dbReference>
<dbReference type="GO" id="GO:0003774">
    <property type="term" value="F:cytoskeletal motor activity"/>
    <property type="evidence" value="ECO:0007669"/>
    <property type="project" value="InterPro"/>
</dbReference>
<dbReference type="KEGG" id="bbat:Bdt_3322"/>
<evidence type="ECO:0000256" key="2">
    <source>
        <dbReference type="ARBA" id="ARBA00009272"/>
    </source>
</evidence>
<dbReference type="HOGENOM" id="CLU_147249_0_1_7"/>
<dbReference type="PRINTS" id="PR01006">
    <property type="entry name" value="FLGHOOKFLIE"/>
</dbReference>
<reference evidence="5 6" key="1">
    <citation type="journal article" date="2012" name="BMC Genomics">
        <title>Genome analysis of a simultaneously predatory and prey-independent, novel Bdellovibrio bacteriovorus from the River Tiber, supports in silico predictions of both ancient and recent lateral gene transfer from diverse bacteria.</title>
        <authorList>
            <person name="Hobley L."/>
            <person name="Lerner T.R."/>
            <person name="Williams L.E."/>
            <person name="Lambert C."/>
            <person name="Till R."/>
            <person name="Milner D.S."/>
            <person name="Basford S.M."/>
            <person name="Capeness M.J."/>
            <person name="Fenton A.K."/>
            <person name="Atterbury R.J."/>
            <person name="Harris M.A."/>
            <person name="Sockett R.E."/>
        </authorList>
    </citation>
    <scope>NUCLEOTIDE SEQUENCE [LARGE SCALE GENOMIC DNA]</scope>
    <source>
        <strain evidence="5 6">Tiberius</strain>
    </source>
</reference>
<gene>
    <name evidence="5" type="primary">fliE</name>
    <name evidence="5" type="ORF">Bdt_3322</name>
</gene>
<dbReference type="GO" id="GO:0009425">
    <property type="term" value="C:bacterial-type flagellum basal body"/>
    <property type="evidence" value="ECO:0007669"/>
    <property type="project" value="UniProtKB-SubCell"/>
</dbReference>
<evidence type="ECO:0000256" key="3">
    <source>
        <dbReference type="ARBA" id="ARBA00023143"/>
    </source>
</evidence>
<dbReference type="GO" id="GO:0071973">
    <property type="term" value="P:bacterial-type flagellum-dependent cell motility"/>
    <property type="evidence" value="ECO:0007669"/>
    <property type="project" value="InterPro"/>
</dbReference>
<sequence length="59" mass="6572">MNEMQKASDKAMQNLATGKTDNVADVMIAAEKADIALKVMVQVRNKIIDAYQEVMKMQV</sequence>
<protein>
    <recommendedName>
        <fullName evidence="4">Flagellar hook-basal body complex protein FliE</fullName>
    </recommendedName>
</protein>
<dbReference type="PATRIC" id="fig|1069642.3.peg.3289"/>
<dbReference type="NCBIfam" id="TIGR00205">
    <property type="entry name" value="fliE"/>
    <property type="match status" value="1"/>
</dbReference>
<evidence type="ECO:0000313" key="6">
    <source>
        <dbReference type="Proteomes" id="UP000010074"/>
    </source>
</evidence>
<accession>K7ZH12</accession>
<comment type="subcellular location">
    <subcellularLocation>
        <location evidence="1">Bacterial flagellum basal body</location>
    </subcellularLocation>
</comment>
<keyword evidence="3" id="KW-0975">Bacterial flagellum</keyword>
<dbReference type="GO" id="GO:0005198">
    <property type="term" value="F:structural molecule activity"/>
    <property type="evidence" value="ECO:0007669"/>
    <property type="project" value="UniProtKB-UniRule"/>
</dbReference>
<dbReference type="Pfam" id="PF02049">
    <property type="entry name" value="FliE"/>
    <property type="match status" value="1"/>
</dbReference>
<comment type="similarity">
    <text evidence="2">Belongs to the FliE family.</text>
</comment>
<dbReference type="AlphaFoldDB" id="K7ZH12"/>
<name>K7ZH12_BDEBC</name>
<proteinExistence type="inferred from homology"/>
<evidence type="ECO:0000256" key="4">
    <source>
        <dbReference type="NCBIfam" id="TIGR00205"/>
    </source>
</evidence>
<dbReference type="EMBL" id="CP002930">
    <property type="protein sequence ID" value="AFY02997.1"/>
    <property type="molecule type" value="Genomic_DNA"/>
</dbReference>
<dbReference type="STRING" id="1069642.Bdt_3322"/>
<organism evidence="5 6">
    <name type="scientific">Bdellovibrio bacteriovorus str. Tiberius</name>
    <dbReference type="NCBI Taxonomy" id="1069642"/>
    <lineage>
        <taxon>Bacteria</taxon>
        <taxon>Pseudomonadati</taxon>
        <taxon>Bdellovibrionota</taxon>
        <taxon>Bdellovibrionia</taxon>
        <taxon>Bdellovibrionales</taxon>
        <taxon>Pseudobdellovibrionaceae</taxon>
        <taxon>Bdellovibrio</taxon>
    </lineage>
</organism>
<evidence type="ECO:0000313" key="5">
    <source>
        <dbReference type="EMBL" id="AFY02997.1"/>
    </source>
</evidence>
<evidence type="ECO:0000256" key="1">
    <source>
        <dbReference type="ARBA" id="ARBA00004117"/>
    </source>
</evidence>
<dbReference type="Proteomes" id="UP000010074">
    <property type="component" value="Chromosome"/>
</dbReference>
<dbReference type="PANTHER" id="PTHR34653:SF1">
    <property type="entry name" value="FLAGELLAR HOOK-BASAL BODY COMPLEX PROTEIN FLIE"/>
    <property type="match status" value="1"/>
</dbReference>